<dbReference type="Proteomes" id="UP001525961">
    <property type="component" value="Unassembled WGS sequence"/>
</dbReference>
<proteinExistence type="predicted"/>
<comment type="caution">
    <text evidence="1">The sequence shown here is derived from an EMBL/GenBank/DDBJ whole genome shotgun (WGS) entry which is preliminary data.</text>
</comment>
<evidence type="ECO:0000313" key="1">
    <source>
        <dbReference type="EMBL" id="MCT7981401.1"/>
    </source>
</evidence>
<name>A0ABT2NFC4_9CYAN</name>
<reference evidence="1 2" key="1">
    <citation type="journal article" date="2022" name="Front. Microbiol.">
        <title>High genomic differentiation and limited gene flow indicate recent cryptic speciation within the genus Laspinema (cyanobacteria).</title>
        <authorList>
            <person name="Stanojkovic A."/>
            <person name="Skoupy S."/>
            <person name="Skaloud P."/>
            <person name="Dvorak P."/>
        </authorList>
    </citation>
    <scope>NUCLEOTIDE SEQUENCE [LARGE SCALE GENOMIC DNA]</scope>
    <source>
        <strain evidence="1 2">D3b</strain>
    </source>
</reference>
<protein>
    <submittedName>
        <fullName evidence="1">Uncharacterized protein</fullName>
    </submittedName>
</protein>
<keyword evidence="2" id="KW-1185">Reference proteome</keyword>
<dbReference type="EMBL" id="JAMXFA010000065">
    <property type="protein sequence ID" value="MCT7981401.1"/>
    <property type="molecule type" value="Genomic_DNA"/>
</dbReference>
<sequence length="49" mass="5050">MYFALVIAGRSLSPLGIDTLGVLSFFVPTTGTGALHPEKESSQAIASPT</sequence>
<accession>A0ABT2NFC4</accession>
<organism evidence="1 2">
    <name type="scientific">Laspinema olomoucense D3b</name>
    <dbReference type="NCBI Taxonomy" id="2953688"/>
    <lineage>
        <taxon>Bacteria</taxon>
        <taxon>Bacillati</taxon>
        <taxon>Cyanobacteriota</taxon>
        <taxon>Cyanophyceae</taxon>
        <taxon>Oscillatoriophycideae</taxon>
        <taxon>Oscillatoriales</taxon>
        <taxon>Laspinemataceae</taxon>
        <taxon>Laspinema</taxon>
        <taxon>Laspinema olomoucense</taxon>
    </lineage>
</organism>
<dbReference type="RefSeq" id="WP_261199635.1">
    <property type="nucleotide sequence ID" value="NZ_JAMXFA010000065.1"/>
</dbReference>
<gene>
    <name evidence="1" type="ORF">NG792_27130</name>
</gene>
<evidence type="ECO:0000313" key="2">
    <source>
        <dbReference type="Proteomes" id="UP001525961"/>
    </source>
</evidence>